<organism evidence="2 3">
    <name type="scientific">Acidisarcina polymorpha</name>
    <dbReference type="NCBI Taxonomy" id="2211140"/>
    <lineage>
        <taxon>Bacteria</taxon>
        <taxon>Pseudomonadati</taxon>
        <taxon>Acidobacteriota</taxon>
        <taxon>Terriglobia</taxon>
        <taxon>Terriglobales</taxon>
        <taxon>Acidobacteriaceae</taxon>
        <taxon>Acidisarcina</taxon>
    </lineage>
</organism>
<accession>A0A2Z5G9C2</accession>
<keyword evidence="3" id="KW-1185">Reference proteome</keyword>
<sequence length="64" mass="7083">MLRRVYRSDGEINLAEVLRRGVSDPIKPIAETGRMRPSTPLVVASVVVLLLIAAFVYFSVGARR</sequence>
<dbReference type="KEGG" id="abas:ACPOL_6173"/>
<evidence type="ECO:0000256" key="1">
    <source>
        <dbReference type="SAM" id="Phobius"/>
    </source>
</evidence>
<evidence type="ECO:0000313" key="2">
    <source>
        <dbReference type="EMBL" id="AXC15417.1"/>
    </source>
</evidence>
<dbReference type="Proteomes" id="UP000253606">
    <property type="component" value="Chromosome"/>
</dbReference>
<gene>
    <name evidence="2" type="ORF">ACPOL_6173</name>
</gene>
<keyword evidence="1" id="KW-1133">Transmembrane helix</keyword>
<dbReference type="EMBL" id="CP030840">
    <property type="protein sequence ID" value="AXC15417.1"/>
    <property type="molecule type" value="Genomic_DNA"/>
</dbReference>
<proteinExistence type="predicted"/>
<feature type="transmembrane region" description="Helical" evidence="1">
    <location>
        <begin position="41"/>
        <end position="60"/>
    </location>
</feature>
<reference evidence="2 3" key="1">
    <citation type="journal article" date="2018" name="Front. Microbiol.">
        <title>Hydrolytic Capabilities as a Key to Environmental Success: Chitinolytic and Cellulolytic Acidobacteria From Acidic Sub-arctic Soils and Boreal Peatlands.</title>
        <authorList>
            <person name="Belova S.E."/>
            <person name="Ravin N.V."/>
            <person name="Pankratov T.A."/>
            <person name="Rakitin A.L."/>
            <person name="Ivanova A.A."/>
            <person name="Beletsky A.V."/>
            <person name="Mardanov A.V."/>
            <person name="Sinninghe Damste J.S."/>
            <person name="Dedysh S.N."/>
        </authorList>
    </citation>
    <scope>NUCLEOTIDE SEQUENCE [LARGE SCALE GENOMIC DNA]</scope>
    <source>
        <strain evidence="2 3">SBC82</strain>
    </source>
</reference>
<protein>
    <submittedName>
        <fullName evidence="2">Uncharacterized protein</fullName>
    </submittedName>
</protein>
<keyword evidence="1" id="KW-0472">Membrane</keyword>
<keyword evidence="1" id="KW-0812">Transmembrane</keyword>
<evidence type="ECO:0000313" key="3">
    <source>
        <dbReference type="Proteomes" id="UP000253606"/>
    </source>
</evidence>
<dbReference type="AlphaFoldDB" id="A0A2Z5G9C2"/>
<name>A0A2Z5G9C2_9BACT</name>